<keyword evidence="1" id="KW-0812">Transmembrane</keyword>
<feature type="transmembrane region" description="Helical" evidence="1">
    <location>
        <begin position="150"/>
        <end position="173"/>
    </location>
</feature>
<evidence type="ECO:0000313" key="3">
    <source>
        <dbReference type="Proteomes" id="UP000638462"/>
    </source>
</evidence>
<proteinExistence type="predicted"/>
<evidence type="ECO:0000313" key="2">
    <source>
        <dbReference type="EMBL" id="GGE87501.1"/>
    </source>
</evidence>
<dbReference type="Proteomes" id="UP000638462">
    <property type="component" value="Unassembled WGS sequence"/>
</dbReference>
<feature type="transmembrane region" description="Helical" evidence="1">
    <location>
        <begin position="89"/>
        <end position="108"/>
    </location>
</feature>
<feature type="transmembrane region" description="Helical" evidence="1">
    <location>
        <begin position="115"/>
        <end position="138"/>
    </location>
</feature>
<gene>
    <name evidence="2" type="ORF">GCM10008027_10460</name>
</gene>
<sequence>MINYIIELYNEFMFASETRDAFSLQVVISLLYLCALVLSVFRAIKNRELFSDFLSIGVVVTKYLLTSLLMEKVLLYIHNSHAVENAQNVYLALCLFNLLSLWFLYLLHQKFSYKFGLLFFCVIKLTVGLSVAHFILWFKFVVLDIQAEHAYIHYMYSFIVLYISIVLAVVMLFPGLLKTKLKLLLSPSWPFGTKT</sequence>
<name>A0ABQ1T9M4_9GAMM</name>
<accession>A0ABQ1T9M4</accession>
<keyword evidence="3" id="KW-1185">Reference proteome</keyword>
<keyword evidence="1" id="KW-0472">Membrane</keyword>
<reference evidence="3" key="1">
    <citation type="journal article" date="2019" name="Int. J. Syst. Evol. Microbiol.">
        <title>The Global Catalogue of Microorganisms (GCM) 10K type strain sequencing project: providing services to taxonomists for standard genome sequencing and annotation.</title>
        <authorList>
            <consortium name="The Broad Institute Genomics Platform"/>
            <consortium name="The Broad Institute Genome Sequencing Center for Infectious Disease"/>
            <person name="Wu L."/>
            <person name="Ma J."/>
        </authorList>
    </citation>
    <scope>NUCLEOTIDE SEQUENCE [LARGE SCALE GENOMIC DNA]</scope>
    <source>
        <strain evidence="3">CGMCC 1.15394</strain>
    </source>
</reference>
<feature type="transmembrane region" description="Helical" evidence="1">
    <location>
        <begin position="53"/>
        <end position="77"/>
    </location>
</feature>
<dbReference type="RefSeq" id="WP_188727629.1">
    <property type="nucleotide sequence ID" value="NZ_BMIT01000003.1"/>
</dbReference>
<dbReference type="EMBL" id="BMIT01000003">
    <property type="protein sequence ID" value="GGE87501.1"/>
    <property type="molecule type" value="Genomic_DNA"/>
</dbReference>
<keyword evidence="1" id="KW-1133">Transmembrane helix</keyword>
<comment type="caution">
    <text evidence="2">The sequence shown here is derived from an EMBL/GenBank/DDBJ whole genome shotgun (WGS) entry which is preliminary data.</text>
</comment>
<feature type="transmembrane region" description="Helical" evidence="1">
    <location>
        <begin position="22"/>
        <end position="41"/>
    </location>
</feature>
<protein>
    <submittedName>
        <fullName evidence="2">Uncharacterized protein</fullName>
    </submittedName>
</protein>
<organism evidence="2 3">
    <name type="scientific">Pseudoalteromonas gelatinilytica</name>
    <dbReference type="NCBI Taxonomy" id="1703256"/>
    <lineage>
        <taxon>Bacteria</taxon>
        <taxon>Pseudomonadati</taxon>
        <taxon>Pseudomonadota</taxon>
        <taxon>Gammaproteobacteria</taxon>
        <taxon>Alteromonadales</taxon>
        <taxon>Pseudoalteromonadaceae</taxon>
        <taxon>Pseudoalteromonas</taxon>
    </lineage>
</organism>
<evidence type="ECO:0000256" key="1">
    <source>
        <dbReference type="SAM" id="Phobius"/>
    </source>
</evidence>